<feature type="region of interest" description="Disordered" evidence="4">
    <location>
        <begin position="125"/>
        <end position="162"/>
    </location>
</feature>
<dbReference type="GO" id="GO:0005886">
    <property type="term" value="C:plasma membrane"/>
    <property type="evidence" value="ECO:0007669"/>
    <property type="project" value="TreeGrafter"/>
</dbReference>
<evidence type="ECO:0000256" key="1">
    <source>
        <dbReference type="ARBA" id="ARBA00004283"/>
    </source>
</evidence>
<evidence type="ECO:0000256" key="3">
    <source>
        <dbReference type="ARBA" id="ARBA00023176"/>
    </source>
</evidence>
<feature type="compositionally biased region" description="Low complexity" evidence="4">
    <location>
        <begin position="511"/>
        <end position="535"/>
    </location>
</feature>
<sequence length="1031" mass="110553">ISEKGQRAPNGFYGEIDWDRYASPDVDEEGFSLQPADQAQNILSVFGGKRSGGGAEADRRVLDARSPASRGKEFFSSSDSEDEEDSRKKFKIRIKPLVSDSARCAPPSMDELKASVGGLALSPSLVSAARRSSRRHRVGEEIARPRRSTPTPSPLPDTPSDVLQNVPSFFRLPSETRYARYDGLLPAGVVCTDVWGDARPRSESQLSRSFPTGGKPPPLGLERPPFPLFQLSSSPPSVLQLLLLFLPKTSCPGVTTATLPIQLVSRVGVRSAAAIRPPLTVSGPSVSAADLPNGRAARSSAPIYLNVLSPAAYRGSPAPDLDDVFGPMDSPLGREEAASPRWVTFAEDRPPPPDEPAPPPPPDSPAPDTPSSTPSSPCLSPGPPPTEPPPSPPSFSPSSPASPFSPPDSPTPTTLERPPPDEPAPPLPPDFSPSISPPLCLHDDAIDEEPSGALLGSGSHPPWVLGGKRTPEGTFFREDIPDFVGSPRELTPSFRGTPPPLPPTTYRSIMSSPGPLSGSSPSSPARAPTPQSRGSPVPPPPPPRPCSRPKLPPGKPIADLVEFFAQPVFVFLPDRNETRRCWVWVSVSVLQSTDCEQPASVRPSGPGGEYVIPLLRHHAECCVHPDSGERPSHTHNSRMLQRTQSHHHGTPGHFTSGSGLHGNHQCLFQRRRSQQVRCENHRRDGAVLPGRNNQAFFQPPGSTCPHIQHQQLQPAGAGPPQPAAAVLVSTLPARARARSRTRVRPESLNIHSEPTTERVDTKEFWVNMPNLMSHLKKVAEQKPQATYYNVDMIKYQVSAEGIQSTPLNLAVNWRGDGASTDLRVDYKYNTEAMAAPVPLHDVLFLVPVDGGQAKVQAMVPPATWNAELQTIQWRISSLSHRSENGGESPFAPSLPLLLHARDSSLCVGIPQASAPFWAGSRWQKAPGDPPSSRSSSQARAARSRAATSSWWGAAIGVADQEEICCRSVPASLLVSSPASARSTFHLASQGNIWRTISEPKEPPAPFDCEGGGSTTSSASYSVGRLLTSLCK</sequence>
<comment type="caution">
    <text evidence="6">The sequence shown here is derived from an EMBL/GenBank/DDBJ whole genome shotgun (WGS) entry which is preliminary data.</text>
</comment>
<feature type="compositionally biased region" description="Low complexity" evidence="4">
    <location>
        <begin position="369"/>
        <end position="379"/>
    </location>
</feature>
<reference evidence="6" key="1">
    <citation type="journal article" date="2004" name="Nature">
        <title>Genome duplication in the teleost fish Tetraodon nigroviridis reveals the early vertebrate proto-karyotype.</title>
        <authorList>
            <person name="Jaillon O."/>
            <person name="Aury J.-M."/>
            <person name="Brunet F."/>
            <person name="Petit J.-L."/>
            <person name="Stange-Thomann N."/>
            <person name="Mauceli E."/>
            <person name="Bouneau L."/>
            <person name="Fischer C."/>
            <person name="Ozouf-Costaz C."/>
            <person name="Bernot A."/>
            <person name="Nicaud S."/>
            <person name="Jaffe D."/>
            <person name="Fisher S."/>
            <person name="Lutfalla G."/>
            <person name="Dossat C."/>
            <person name="Segurens B."/>
            <person name="Dasilva C."/>
            <person name="Salanoubat M."/>
            <person name="Levy M."/>
            <person name="Boudet N."/>
            <person name="Castellano S."/>
            <person name="Anthouard V."/>
            <person name="Jubin C."/>
            <person name="Castelli V."/>
            <person name="Katinka M."/>
            <person name="Vacherie B."/>
            <person name="Biemont C."/>
            <person name="Skalli Z."/>
            <person name="Cattolico L."/>
            <person name="Poulain J."/>
            <person name="De Berardinis V."/>
            <person name="Cruaud C."/>
            <person name="Duprat S."/>
            <person name="Brottier P."/>
            <person name="Coutanceau J.-P."/>
            <person name="Gouzy J."/>
            <person name="Parra G."/>
            <person name="Lardier G."/>
            <person name="Chapple C."/>
            <person name="McKernan K.J."/>
            <person name="McEwan P."/>
            <person name="Bosak S."/>
            <person name="Kellis M."/>
            <person name="Volff J.-N."/>
            <person name="Guigo R."/>
            <person name="Zody M.C."/>
            <person name="Mesirov J."/>
            <person name="Lindblad-Toh K."/>
            <person name="Birren B."/>
            <person name="Nusbaum C."/>
            <person name="Kahn D."/>
            <person name="Robinson-Rechavi M."/>
            <person name="Laudet V."/>
            <person name="Schachter V."/>
            <person name="Quetier F."/>
            <person name="Saurin W."/>
            <person name="Scarpelli C."/>
            <person name="Wincker P."/>
            <person name="Lander E.S."/>
            <person name="Weissenbach J."/>
            <person name="Roest Crollius H."/>
        </authorList>
    </citation>
    <scope>NUCLEOTIDE SEQUENCE [LARGE SCALE GENOMIC DNA]</scope>
</reference>
<name>Q4SSN8_TETNG</name>
<proteinExistence type="predicted"/>
<feature type="region of interest" description="Disordered" evidence="4">
    <location>
        <begin position="627"/>
        <end position="663"/>
    </location>
</feature>
<feature type="compositionally biased region" description="Low complexity" evidence="4">
    <location>
        <begin position="931"/>
        <end position="940"/>
    </location>
</feature>
<dbReference type="AlphaFoldDB" id="Q4SSN8"/>
<evidence type="ECO:0000256" key="4">
    <source>
        <dbReference type="SAM" id="MobiDB-lite"/>
    </source>
</evidence>
<evidence type="ECO:0000313" key="6">
    <source>
        <dbReference type="EMBL" id="CAF96344.1"/>
    </source>
</evidence>
<dbReference type="GO" id="GO:0072583">
    <property type="term" value="P:clathrin-dependent endocytosis"/>
    <property type="evidence" value="ECO:0007669"/>
    <property type="project" value="TreeGrafter"/>
</dbReference>
<evidence type="ECO:0000256" key="2">
    <source>
        <dbReference type="ARBA" id="ARBA00022583"/>
    </source>
</evidence>
<feature type="compositionally biased region" description="Basic and acidic residues" evidence="4">
    <location>
        <begin position="469"/>
        <end position="480"/>
    </location>
</feature>
<dbReference type="GO" id="GO:0030136">
    <property type="term" value="C:clathrin-coated vesicle"/>
    <property type="evidence" value="ECO:0007669"/>
    <property type="project" value="TreeGrafter"/>
</dbReference>
<dbReference type="InterPro" id="IPR018808">
    <property type="entry name" value="Muniscin_C"/>
</dbReference>
<protein>
    <submittedName>
        <fullName evidence="6">(spotted green pufferfish) hypothetical protein</fullName>
    </submittedName>
</protein>
<keyword evidence="2" id="KW-0254">Endocytosis</keyword>
<dbReference type="OrthoDB" id="5593455at2759"/>
<dbReference type="PROSITE" id="PS51072">
    <property type="entry name" value="MHD"/>
    <property type="match status" value="1"/>
</dbReference>
<keyword evidence="3" id="KW-0168">Coated pit</keyword>
<reference evidence="6" key="2">
    <citation type="submission" date="2004-02" db="EMBL/GenBank/DDBJ databases">
        <authorList>
            <consortium name="Genoscope"/>
            <consortium name="Whitehead Institute Centre for Genome Research"/>
        </authorList>
    </citation>
    <scope>NUCLEOTIDE SEQUENCE</scope>
</reference>
<dbReference type="GO" id="GO:0005905">
    <property type="term" value="C:clathrin-coated pit"/>
    <property type="evidence" value="ECO:0007669"/>
    <property type="project" value="UniProtKB-SubCell"/>
</dbReference>
<accession>Q4SSN8</accession>
<feature type="compositionally biased region" description="Pro residues" evidence="4">
    <location>
        <begin position="421"/>
        <end position="431"/>
    </location>
</feature>
<dbReference type="KEGG" id="tng:GSTEN00013346G001"/>
<feature type="region of interest" description="Disordered" evidence="4">
    <location>
        <begin position="703"/>
        <end position="723"/>
    </location>
</feature>
<feature type="region of interest" description="Disordered" evidence="4">
    <location>
        <begin position="322"/>
        <end position="553"/>
    </location>
</feature>
<evidence type="ECO:0000259" key="5">
    <source>
        <dbReference type="PROSITE" id="PS51072"/>
    </source>
</evidence>
<dbReference type="GO" id="GO:0048268">
    <property type="term" value="P:clathrin coat assembly"/>
    <property type="evidence" value="ECO:0007669"/>
    <property type="project" value="TreeGrafter"/>
</dbReference>
<dbReference type="EMBL" id="CAAE01014367">
    <property type="protein sequence ID" value="CAF96344.1"/>
    <property type="molecule type" value="Genomic_DNA"/>
</dbReference>
<dbReference type="GO" id="GO:0048812">
    <property type="term" value="P:neuron projection morphogenesis"/>
    <property type="evidence" value="ECO:0007669"/>
    <property type="project" value="TreeGrafter"/>
</dbReference>
<feature type="compositionally biased region" description="Pro residues" evidence="4">
    <location>
        <begin position="353"/>
        <end position="368"/>
    </location>
</feature>
<keyword evidence="3" id="KW-0472">Membrane</keyword>
<organism evidence="6">
    <name type="scientific">Tetraodon nigroviridis</name>
    <name type="common">Spotted green pufferfish</name>
    <name type="synonym">Chelonodon nigroviridis</name>
    <dbReference type="NCBI Taxonomy" id="99883"/>
    <lineage>
        <taxon>Eukaryota</taxon>
        <taxon>Metazoa</taxon>
        <taxon>Chordata</taxon>
        <taxon>Craniata</taxon>
        <taxon>Vertebrata</taxon>
        <taxon>Euteleostomi</taxon>
        <taxon>Actinopterygii</taxon>
        <taxon>Neopterygii</taxon>
        <taxon>Teleostei</taxon>
        <taxon>Neoteleostei</taxon>
        <taxon>Acanthomorphata</taxon>
        <taxon>Eupercaria</taxon>
        <taxon>Tetraodontiformes</taxon>
        <taxon>Tetradontoidea</taxon>
        <taxon>Tetraodontidae</taxon>
        <taxon>Tetraodon</taxon>
    </lineage>
</organism>
<comment type="subcellular location">
    <subcellularLocation>
        <location evidence="1">Membrane</location>
        <location evidence="1">Clathrin-coated pit</location>
        <topology evidence="1">Peripheral membrane protein</topology>
        <orientation evidence="1">Cytoplasmic side</orientation>
    </subcellularLocation>
</comment>
<dbReference type="PANTHER" id="PTHR23065">
    <property type="entry name" value="PROLINE-SERINE-THREONINE PHOSPHATASE INTERACTING PROTEIN 1"/>
    <property type="match status" value="1"/>
</dbReference>
<dbReference type="PANTHER" id="PTHR23065:SF57">
    <property type="entry name" value="GROWTH ARREST-SPECIFIC PROTEIN 7"/>
    <property type="match status" value="1"/>
</dbReference>
<dbReference type="Pfam" id="PF10291">
    <property type="entry name" value="muHD"/>
    <property type="match status" value="1"/>
</dbReference>
<feature type="compositionally biased region" description="Pro residues" evidence="4">
    <location>
        <begin position="536"/>
        <end position="553"/>
    </location>
</feature>
<dbReference type="InterPro" id="IPR028565">
    <property type="entry name" value="MHD"/>
</dbReference>
<feature type="compositionally biased region" description="Pro residues" evidence="4">
    <location>
        <begin position="380"/>
        <end position="395"/>
    </location>
</feature>
<feature type="region of interest" description="Disordered" evidence="4">
    <location>
        <begin position="47"/>
        <end position="89"/>
    </location>
</feature>
<feature type="region of interest" description="Disordered" evidence="4">
    <location>
        <begin position="920"/>
        <end position="940"/>
    </location>
</feature>
<feature type="non-terminal residue" evidence="6">
    <location>
        <position position="1031"/>
    </location>
</feature>
<gene>
    <name evidence="6" type="ORF">GSTENG00013346001</name>
</gene>
<feature type="domain" description="MHD" evidence="5">
    <location>
        <begin position="705"/>
        <end position="950"/>
    </location>
</feature>